<dbReference type="InterPro" id="IPR038673">
    <property type="entry name" value="OprB_sf"/>
</dbReference>
<reference evidence="4 5" key="1">
    <citation type="journal article" date="2019" name="J Genomics">
        <title>The Draft Genome of a Hydrogen-producing Cyanobacterium, Arthrospira platensis NIES-46.</title>
        <authorList>
            <person name="Suzuki S."/>
            <person name="Yamaguchi H."/>
            <person name="Kawachi M."/>
        </authorList>
    </citation>
    <scope>NUCLEOTIDE SEQUENCE [LARGE SCALE GENOMIC DNA]</scope>
    <source>
        <strain evidence="4 5">NIES-46</strain>
    </source>
</reference>
<comment type="similarity">
    <text evidence="1 2">Belongs to the OprB family.</text>
</comment>
<organism evidence="4 5">
    <name type="scientific">Limnospira platensis NIES-46</name>
    <dbReference type="NCBI Taxonomy" id="1236695"/>
    <lineage>
        <taxon>Bacteria</taxon>
        <taxon>Bacillati</taxon>
        <taxon>Cyanobacteriota</taxon>
        <taxon>Cyanophyceae</taxon>
        <taxon>Oscillatoriophycideae</taxon>
        <taxon>Oscillatoriales</taxon>
        <taxon>Sirenicapillariaceae</taxon>
        <taxon>Limnospira</taxon>
    </lineage>
</organism>
<dbReference type="NCBIfam" id="NF033921">
    <property type="entry name" value="por_somb"/>
    <property type="match status" value="1"/>
</dbReference>
<protein>
    <recommendedName>
        <fullName evidence="3">SLH domain-containing protein</fullName>
    </recommendedName>
</protein>
<dbReference type="PANTHER" id="PTHR43308:SF1">
    <property type="entry name" value="OUTER MEMBRANE PROTEIN ALPHA"/>
    <property type="match status" value="1"/>
</dbReference>
<evidence type="ECO:0000256" key="1">
    <source>
        <dbReference type="ARBA" id="ARBA00008769"/>
    </source>
</evidence>
<dbReference type="InterPro" id="IPR001119">
    <property type="entry name" value="SLH_dom"/>
</dbReference>
<dbReference type="InterPro" id="IPR051465">
    <property type="entry name" value="Cell_Envelope_Struct_Comp"/>
</dbReference>
<evidence type="ECO:0000313" key="4">
    <source>
        <dbReference type="EMBL" id="GCE94741.1"/>
    </source>
</evidence>
<dbReference type="InterPro" id="IPR047684">
    <property type="entry name" value="Por_som-like"/>
</dbReference>
<name>A0A5M3TA05_LIMPL</name>
<comment type="caution">
    <text evidence="4">The sequence shown here is derived from an EMBL/GenBank/DDBJ whole genome shotgun (WGS) entry which is preliminary data.</text>
</comment>
<feature type="domain" description="SLH" evidence="3">
    <location>
        <begin position="60"/>
        <end position="124"/>
    </location>
</feature>
<dbReference type="PROSITE" id="PS51272">
    <property type="entry name" value="SLH"/>
    <property type="match status" value="1"/>
</dbReference>
<dbReference type="RefSeq" id="WP_043468664.1">
    <property type="nucleotide sequence ID" value="NZ_BIMW01000105.1"/>
</dbReference>
<gene>
    <name evidence="4" type="ORF">NIES46_28010</name>
</gene>
<accession>A0A5M3TA05</accession>
<dbReference type="Pfam" id="PF04966">
    <property type="entry name" value="OprB"/>
    <property type="match status" value="1"/>
</dbReference>
<dbReference type="PANTHER" id="PTHR43308">
    <property type="entry name" value="OUTER MEMBRANE PROTEIN ALPHA-RELATED"/>
    <property type="match status" value="1"/>
</dbReference>
<dbReference type="EMBL" id="BIMW01000105">
    <property type="protein sequence ID" value="GCE94741.1"/>
    <property type="molecule type" value="Genomic_DNA"/>
</dbReference>
<evidence type="ECO:0000259" key="3">
    <source>
        <dbReference type="PROSITE" id="PS51272"/>
    </source>
</evidence>
<evidence type="ECO:0000313" key="5">
    <source>
        <dbReference type="Proteomes" id="UP000326169"/>
    </source>
</evidence>
<dbReference type="GeneID" id="301683629"/>
<dbReference type="InterPro" id="IPR007049">
    <property type="entry name" value="Carb-sel_porin_OprB"/>
</dbReference>
<sequence>MNGNSFRHLWFSIMVLQIMGTILPSTAIASPDDPTSDTWEQLQRYSQEGKKTPQQSQVTSVSQLSDVQPTDWAFQALQSLVERFGCIAGYPDGTFRGNRALSRYEFAAGVNTCLDRITEIIAAETGDRMTQGELLAVKRLQEEFAAELSLLRQDIRRINTYLDQIENNQFSLTTQLRGEAIFALTDAFGEDTGTDQTVFQNRIRLDFNTSFTGQDLLFTRLVSGNASSFNGGVIGEGTQTFNIVGDTENQIKLERLFYQFPVSDRLYFTLAAKGVTWDDFVPTLNPYIDDYDGGKGSLSAFGQRNPIYRLGGGAGIGINYEFRDHSLASIFGPTSLSVGYLTPTATNAQPSQGLFNGDFSILAQLTVTPTDNLQFALTYNHSYFTPGNFGFDNGQNNGPVFNRTTGEVNRNAFNGYTGTGIANSLLGLTNGLNPLGVATGVSSHSYGLQLSWRIHPLVILGGWGGYTAARARGVADGQIWNYAITVALPDLFHEGSLGGVIIGREPYLANLDASGRLGRTLPTDSSWHFEGFYRYQLNDYLSITPGIIWITNPNQSDRHQDLVIGTIRTTFTF</sequence>
<dbReference type="Gene3D" id="2.40.160.180">
    <property type="entry name" value="Carbohydrate-selective porin OprB"/>
    <property type="match status" value="1"/>
</dbReference>
<proteinExistence type="inferred from homology"/>
<dbReference type="Proteomes" id="UP000326169">
    <property type="component" value="Unassembled WGS sequence"/>
</dbReference>
<feature type="chain" id="PRO_5044957413" description="SLH domain-containing protein" evidence="2">
    <location>
        <begin position="30"/>
        <end position="573"/>
    </location>
</feature>
<evidence type="ECO:0000256" key="2">
    <source>
        <dbReference type="RuleBase" id="RU363072"/>
    </source>
</evidence>
<keyword evidence="2" id="KW-0732">Signal</keyword>
<feature type="signal peptide" evidence="2">
    <location>
        <begin position="1"/>
        <end position="29"/>
    </location>
</feature>
<keyword evidence="5" id="KW-1185">Reference proteome</keyword>
<dbReference type="Pfam" id="PF00395">
    <property type="entry name" value="SLH"/>
    <property type="match status" value="1"/>
</dbReference>